<sequence>MKKPIIFVLDDDAQVLKAVTRDLKSKFQESYRILSTTSPHDAIEAVEGLLKKNEVIALYLVDQRMPEMLGVDFLKKVNTFFPEAKKVLLTAYSDTEAAIKAINEVQLDYYLNKPWSPPEERLFPVLEDLLGAWQAQYIPEFEGLSVIGYQYAPYSHEIKDFLASNLFPFQWLDVETSEKAQQLVELHKLEAKDLPVVSFGDGECMSRPTTIELAKRLGLNAETKDDLYDVTIIGAGPSGLAAAVYGGSEGLKTLLIEKHSPGGQAGKSSRIENYLGFPNGLSGQDLTHRAITQAKRFGIEFLSPREVVSLHTKDNYKILKMNDGAEIKSKSIIISTGVNYKKLPAPGVEDFTGAGVYYGSSMTEAQACRNKEVYIVGGGNSAGQSAIYLSKFAKNVYIVIRKPDLTSSMSSYLIDQINTVSNIQVVANTEITKVEGENERLSCVELTDVVSDDKRKSPANALFIFIGSKPYTEWIMDEVLQDEKGFLKTGKDLQNDEHFKAKWKIKRDPYLLETSSPGIFASGDVRSGAMNRVASAVGEGSMAIKFVHQYLNEV</sequence>
<reference evidence="5" key="1">
    <citation type="submission" date="2021-01" db="EMBL/GenBank/DDBJ databases">
        <title>Marivirga sp. nov., isolated from intertidal surface sediments.</title>
        <authorList>
            <person name="Zhang M."/>
        </authorList>
    </citation>
    <scope>NUCLEOTIDE SEQUENCE</scope>
    <source>
        <strain evidence="5">SM1354</strain>
    </source>
</reference>
<keyword evidence="1" id="KW-0285">Flavoprotein</keyword>
<comment type="caution">
    <text evidence="5">The sequence shown here is derived from an EMBL/GenBank/DDBJ whole genome shotgun (WGS) entry which is preliminary data.</text>
</comment>
<dbReference type="PROSITE" id="PS50110">
    <property type="entry name" value="RESPONSE_REGULATORY"/>
    <property type="match status" value="1"/>
</dbReference>
<accession>A0A937AE29</accession>
<evidence type="ECO:0000313" key="6">
    <source>
        <dbReference type="Proteomes" id="UP000642920"/>
    </source>
</evidence>
<dbReference type="AlphaFoldDB" id="A0A937AE29"/>
<dbReference type="Pfam" id="PF00072">
    <property type="entry name" value="Response_reg"/>
    <property type="match status" value="1"/>
</dbReference>
<dbReference type="SMART" id="SM00448">
    <property type="entry name" value="REC"/>
    <property type="match status" value="1"/>
</dbReference>
<keyword evidence="3" id="KW-0597">Phosphoprotein</keyword>
<evidence type="ECO:0000259" key="4">
    <source>
        <dbReference type="PROSITE" id="PS50110"/>
    </source>
</evidence>
<dbReference type="InterPro" id="IPR001789">
    <property type="entry name" value="Sig_transdc_resp-reg_receiver"/>
</dbReference>
<dbReference type="SUPFAM" id="SSF52172">
    <property type="entry name" value="CheY-like"/>
    <property type="match status" value="1"/>
</dbReference>
<dbReference type="InterPro" id="IPR023753">
    <property type="entry name" value="FAD/NAD-binding_dom"/>
</dbReference>
<organism evidence="5 6">
    <name type="scientific">Marivirga atlantica</name>
    <dbReference type="NCBI Taxonomy" id="1548457"/>
    <lineage>
        <taxon>Bacteria</taxon>
        <taxon>Pseudomonadati</taxon>
        <taxon>Bacteroidota</taxon>
        <taxon>Cytophagia</taxon>
        <taxon>Cytophagales</taxon>
        <taxon>Marivirgaceae</taxon>
        <taxon>Marivirga</taxon>
    </lineage>
</organism>
<proteinExistence type="predicted"/>
<gene>
    <name evidence="5" type="ORF">JKP34_04785</name>
</gene>
<evidence type="ECO:0000313" key="5">
    <source>
        <dbReference type="EMBL" id="MBL0764558.1"/>
    </source>
</evidence>
<name>A0A937AE29_9BACT</name>
<protein>
    <submittedName>
        <fullName evidence="5">FAD-dependent oxidoreductase</fullName>
    </submittedName>
</protein>
<dbReference type="PRINTS" id="PR00469">
    <property type="entry name" value="PNDRDTASEII"/>
</dbReference>
<keyword evidence="6" id="KW-1185">Reference proteome</keyword>
<dbReference type="InterPro" id="IPR050097">
    <property type="entry name" value="Ferredoxin-NADP_redctase_2"/>
</dbReference>
<dbReference type="InterPro" id="IPR036188">
    <property type="entry name" value="FAD/NAD-bd_sf"/>
</dbReference>
<dbReference type="Gene3D" id="3.50.50.60">
    <property type="entry name" value="FAD/NAD(P)-binding domain"/>
    <property type="match status" value="2"/>
</dbReference>
<dbReference type="Proteomes" id="UP000642920">
    <property type="component" value="Unassembled WGS sequence"/>
</dbReference>
<dbReference type="Gene3D" id="3.40.50.2300">
    <property type="match status" value="1"/>
</dbReference>
<evidence type="ECO:0000256" key="2">
    <source>
        <dbReference type="ARBA" id="ARBA00023002"/>
    </source>
</evidence>
<evidence type="ECO:0000256" key="3">
    <source>
        <dbReference type="PROSITE-ProRule" id="PRU00169"/>
    </source>
</evidence>
<dbReference type="SUPFAM" id="SSF51905">
    <property type="entry name" value="FAD/NAD(P)-binding domain"/>
    <property type="match status" value="1"/>
</dbReference>
<feature type="domain" description="Response regulatory" evidence="4">
    <location>
        <begin position="5"/>
        <end position="128"/>
    </location>
</feature>
<dbReference type="InterPro" id="IPR011006">
    <property type="entry name" value="CheY-like_superfamily"/>
</dbReference>
<dbReference type="Gene3D" id="3.40.30.10">
    <property type="entry name" value="Glutaredoxin"/>
    <property type="match status" value="1"/>
</dbReference>
<keyword evidence="2" id="KW-0560">Oxidoreductase</keyword>
<dbReference type="PRINTS" id="PR00368">
    <property type="entry name" value="FADPNR"/>
</dbReference>
<dbReference type="PANTHER" id="PTHR48105">
    <property type="entry name" value="THIOREDOXIN REDUCTASE 1-RELATED-RELATED"/>
    <property type="match status" value="1"/>
</dbReference>
<dbReference type="RefSeq" id="WP_201918240.1">
    <property type="nucleotide sequence ID" value="NZ_JAERQG010000001.1"/>
</dbReference>
<evidence type="ECO:0000256" key="1">
    <source>
        <dbReference type="ARBA" id="ARBA00022630"/>
    </source>
</evidence>
<dbReference type="Pfam" id="PF07992">
    <property type="entry name" value="Pyr_redox_2"/>
    <property type="match status" value="1"/>
</dbReference>
<dbReference type="GO" id="GO:0016491">
    <property type="term" value="F:oxidoreductase activity"/>
    <property type="evidence" value="ECO:0007669"/>
    <property type="project" value="UniProtKB-KW"/>
</dbReference>
<dbReference type="EMBL" id="JAERQG010000001">
    <property type="protein sequence ID" value="MBL0764558.1"/>
    <property type="molecule type" value="Genomic_DNA"/>
</dbReference>
<feature type="modified residue" description="4-aspartylphosphate" evidence="3">
    <location>
        <position position="62"/>
    </location>
</feature>
<dbReference type="GO" id="GO:0000160">
    <property type="term" value="P:phosphorelay signal transduction system"/>
    <property type="evidence" value="ECO:0007669"/>
    <property type="project" value="InterPro"/>
</dbReference>